<dbReference type="PANTHER" id="PTHR24171:SF8">
    <property type="entry name" value="BRCA1-ASSOCIATED RING DOMAIN PROTEIN 1"/>
    <property type="match status" value="1"/>
</dbReference>
<organism evidence="4 5">
    <name type="scientific">Angomonas deanei</name>
    <dbReference type="NCBI Taxonomy" id="59799"/>
    <lineage>
        <taxon>Eukaryota</taxon>
        <taxon>Discoba</taxon>
        <taxon>Euglenozoa</taxon>
        <taxon>Kinetoplastea</taxon>
        <taxon>Metakinetoplastina</taxon>
        <taxon>Trypanosomatida</taxon>
        <taxon>Trypanosomatidae</taxon>
        <taxon>Strigomonadinae</taxon>
        <taxon>Angomonas</taxon>
    </lineage>
</organism>
<keyword evidence="2 3" id="KW-0040">ANK repeat</keyword>
<dbReference type="InterPro" id="IPR002110">
    <property type="entry name" value="Ankyrin_rpt"/>
</dbReference>
<dbReference type="Proteomes" id="UP000515908">
    <property type="component" value="Chromosome 07"/>
</dbReference>
<dbReference type="InterPro" id="IPR036770">
    <property type="entry name" value="Ankyrin_rpt-contain_sf"/>
</dbReference>
<dbReference type="PROSITE" id="PS50297">
    <property type="entry name" value="ANK_REP_REGION"/>
    <property type="match status" value="2"/>
</dbReference>
<dbReference type="VEuPathDB" id="TriTrypDB:ADEAN_000424100"/>
<feature type="repeat" description="ANK" evidence="3">
    <location>
        <begin position="122"/>
        <end position="154"/>
    </location>
</feature>
<dbReference type="PRINTS" id="PR01415">
    <property type="entry name" value="ANKYRIN"/>
</dbReference>
<evidence type="ECO:0000256" key="2">
    <source>
        <dbReference type="ARBA" id="ARBA00023043"/>
    </source>
</evidence>
<dbReference type="GO" id="GO:0085020">
    <property type="term" value="P:protein K6-linked ubiquitination"/>
    <property type="evidence" value="ECO:0007669"/>
    <property type="project" value="TreeGrafter"/>
</dbReference>
<dbReference type="Pfam" id="PF00023">
    <property type="entry name" value="Ank"/>
    <property type="match status" value="1"/>
</dbReference>
<dbReference type="Gene3D" id="1.25.40.20">
    <property type="entry name" value="Ankyrin repeat-containing domain"/>
    <property type="match status" value="1"/>
</dbReference>
<keyword evidence="5" id="KW-1185">Reference proteome</keyword>
<protein>
    <submittedName>
        <fullName evidence="4">Ankyrin repeats (3 copies)/Ankyrin repeats (Many copies)/Ankyrin repeat, putative</fullName>
    </submittedName>
</protein>
<dbReference type="OrthoDB" id="539213at2759"/>
<evidence type="ECO:0000256" key="1">
    <source>
        <dbReference type="ARBA" id="ARBA00022737"/>
    </source>
</evidence>
<accession>A0A7G2CAI3</accession>
<dbReference type="GO" id="GO:0004842">
    <property type="term" value="F:ubiquitin-protein transferase activity"/>
    <property type="evidence" value="ECO:0007669"/>
    <property type="project" value="TreeGrafter"/>
</dbReference>
<dbReference type="PANTHER" id="PTHR24171">
    <property type="entry name" value="ANKYRIN REPEAT DOMAIN-CONTAINING PROTEIN 39-RELATED"/>
    <property type="match status" value="1"/>
</dbReference>
<dbReference type="EMBL" id="LR877151">
    <property type="protein sequence ID" value="CAD2216768.1"/>
    <property type="molecule type" value="Genomic_DNA"/>
</dbReference>
<dbReference type="SMART" id="SM00248">
    <property type="entry name" value="ANK"/>
    <property type="match status" value="3"/>
</dbReference>
<proteinExistence type="predicted"/>
<keyword evidence="1" id="KW-0677">Repeat</keyword>
<dbReference type="Pfam" id="PF12796">
    <property type="entry name" value="Ank_2"/>
    <property type="match status" value="1"/>
</dbReference>
<gene>
    <name evidence="4" type="ORF">ADEAN_000424100</name>
</gene>
<evidence type="ECO:0000313" key="4">
    <source>
        <dbReference type="EMBL" id="CAD2216768.1"/>
    </source>
</evidence>
<sequence length="175" mass="18860">MSDRESELIKKYTQPSKKPERVSIFNACRSADTAHVTEYLEKGGCVTECDDNKMTMLHHCAFMGNTDLCRSIIHVAPQTPPDMDAADSDGWTPLHYAADKGHTETVRLLLEEGASVNSKDAMRRTPLHLAALGGHVGVIQVLLEEGATKNAKNIAGMTAKECATTAGHEAASALL</sequence>
<dbReference type="AlphaFoldDB" id="A0A7G2CAI3"/>
<evidence type="ECO:0000313" key="5">
    <source>
        <dbReference type="Proteomes" id="UP000515908"/>
    </source>
</evidence>
<dbReference type="PROSITE" id="PS50088">
    <property type="entry name" value="ANK_REPEAT"/>
    <property type="match status" value="2"/>
</dbReference>
<feature type="repeat" description="ANK" evidence="3">
    <location>
        <begin position="89"/>
        <end position="121"/>
    </location>
</feature>
<evidence type="ECO:0000256" key="3">
    <source>
        <dbReference type="PROSITE-ProRule" id="PRU00023"/>
    </source>
</evidence>
<reference evidence="4 5" key="1">
    <citation type="submission" date="2020-08" db="EMBL/GenBank/DDBJ databases">
        <authorList>
            <person name="Newling K."/>
            <person name="Davey J."/>
            <person name="Forrester S."/>
        </authorList>
    </citation>
    <scope>NUCLEOTIDE SEQUENCE [LARGE SCALE GENOMIC DNA]</scope>
    <source>
        <strain evidence="5">Crithidia deanei Carvalho (ATCC PRA-265)</strain>
    </source>
</reference>
<name>A0A7G2CAI3_9TRYP</name>
<dbReference type="SUPFAM" id="SSF48403">
    <property type="entry name" value="Ankyrin repeat"/>
    <property type="match status" value="1"/>
</dbReference>